<protein>
    <recommendedName>
        <fullName evidence="4">Cytochrome c domain-containing protein</fullName>
    </recommendedName>
</protein>
<dbReference type="InterPro" id="IPR036909">
    <property type="entry name" value="Cyt_c-like_dom_sf"/>
</dbReference>
<accession>X0YFV2</accession>
<dbReference type="AlphaFoldDB" id="X0YFV2"/>
<dbReference type="PROSITE" id="PS51007">
    <property type="entry name" value="CYTC"/>
    <property type="match status" value="1"/>
</dbReference>
<organism evidence="5">
    <name type="scientific">marine sediment metagenome</name>
    <dbReference type="NCBI Taxonomy" id="412755"/>
    <lineage>
        <taxon>unclassified sequences</taxon>
        <taxon>metagenomes</taxon>
        <taxon>ecological metagenomes</taxon>
    </lineage>
</organism>
<feature type="domain" description="Cytochrome c" evidence="4">
    <location>
        <begin position="26"/>
        <end position="132"/>
    </location>
</feature>
<dbReference type="GO" id="GO:0009055">
    <property type="term" value="F:electron transfer activity"/>
    <property type="evidence" value="ECO:0007669"/>
    <property type="project" value="InterPro"/>
</dbReference>
<dbReference type="Gene3D" id="1.10.760.10">
    <property type="entry name" value="Cytochrome c-like domain"/>
    <property type="match status" value="1"/>
</dbReference>
<keyword evidence="3" id="KW-0408">Iron</keyword>
<evidence type="ECO:0000256" key="3">
    <source>
        <dbReference type="ARBA" id="ARBA00023004"/>
    </source>
</evidence>
<gene>
    <name evidence="5" type="ORF">S01H4_19144</name>
</gene>
<keyword evidence="1" id="KW-0349">Heme</keyword>
<evidence type="ECO:0000256" key="1">
    <source>
        <dbReference type="ARBA" id="ARBA00022617"/>
    </source>
</evidence>
<evidence type="ECO:0000259" key="4">
    <source>
        <dbReference type="PROSITE" id="PS51007"/>
    </source>
</evidence>
<evidence type="ECO:0000256" key="2">
    <source>
        <dbReference type="ARBA" id="ARBA00022723"/>
    </source>
</evidence>
<dbReference type="SUPFAM" id="SSF46626">
    <property type="entry name" value="Cytochrome c"/>
    <property type="match status" value="1"/>
</dbReference>
<comment type="caution">
    <text evidence="5">The sequence shown here is derived from an EMBL/GenBank/DDBJ whole genome shotgun (WGS) entry which is preliminary data.</text>
</comment>
<evidence type="ECO:0000313" key="5">
    <source>
        <dbReference type="EMBL" id="GAG54765.1"/>
    </source>
</evidence>
<reference evidence="5" key="1">
    <citation type="journal article" date="2014" name="Front. Microbiol.">
        <title>High frequency of phylogenetically diverse reductive dehalogenase-homologous genes in deep subseafloor sedimentary metagenomes.</title>
        <authorList>
            <person name="Kawai M."/>
            <person name="Futagami T."/>
            <person name="Toyoda A."/>
            <person name="Takaki Y."/>
            <person name="Nishi S."/>
            <person name="Hori S."/>
            <person name="Arai W."/>
            <person name="Tsubouchi T."/>
            <person name="Morono Y."/>
            <person name="Uchiyama I."/>
            <person name="Ito T."/>
            <person name="Fujiyama A."/>
            <person name="Inagaki F."/>
            <person name="Takami H."/>
        </authorList>
    </citation>
    <scope>NUCLEOTIDE SEQUENCE</scope>
    <source>
        <strain evidence="5">Expedition CK06-06</strain>
    </source>
</reference>
<dbReference type="EMBL" id="BART01008519">
    <property type="protein sequence ID" value="GAG54765.1"/>
    <property type="molecule type" value="Genomic_DNA"/>
</dbReference>
<keyword evidence="2" id="KW-0479">Metal-binding</keyword>
<sequence>MSLKKFAILSLGAALLSVPALAEDQTPIISGEDEFMWNCAECHGFEGRGDGPLAEVLIKTPADLTQIAKNNVGVYPADKVFAMIAGSENIVGHQSFQMPRYWERFKQSEGQRGVDTADVRIKAIVDYLATIQAP</sequence>
<proteinExistence type="predicted"/>
<dbReference type="GO" id="GO:0020037">
    <property type="term" value="F:heme binding"/>
    <property type="evidence" value="ECO:0007669"/>
    <property type="project" value="InterPro"/>
</dbReference>
<dbReference type="GO" id="GO:0046872">
    <property type="term" value="F:metal ion binding"/>
    <property type="evidence" value="ECO:0007669"/>
    <property type="project" value="UniProtKB-KW"/>
</dbReference>
<dbReference type="InterPro" id="IPR009056">
    <property type="entry name" value="Cyt_c-like_dom"/>
</dbReference>
<name>X0YFV2_9ZZZZ</name>